<evidence type="ECO:0008006" key="13">
    <source>
        <dbReference type="Google" id="ProtNLM"/>
    </source>
</evidence>
<feature type="region of interest" description="Disordered" evidence="5">
    <location>
        <begin position="988"/>
        <end position="1016"/>
    </location>
</feature>
<proteinExistence type="predicted"/>
<dbReference type="GO" id="GO:0008270">
    <property type="term" value="F:zinc ion binding"/>
    <property type="evidence" value="ECO:0007669"/>
    <property type="project" value="UniProtKB-KW"/>
</dbReference>
<dbReference type="InterPro" id="IPR036885">
    <property type="entry name" value="SWIB_MDM2_dom_sf"/>
</dbReference>
<keyword evidence="1 4" id="KW-0479">Metal-binding</keyword>
<dbReference type="Gene3D" id="1.10.245.10">
    <property type="entry name" value="SWIB/MDM2 domain"/>
    <property type="match status" value="1"/>
</dbReference>
<dbReference type="SMART" id="SM00151">
    <property type="entry name" value="SWIB"/>
    <property type="match status" value="1"/>
</dbReference>
<dbReference type="SUPFAM" id="SSF47592">
    <property type="entry name" value="SWIB/MDM2 domain"/>
    <property type="match status" value="1"/>
</dbReference>
<feature type="region of interest" description="Disordered" evidence="5">
    <location>
        <begin position="1506"/>
        <end position="1529"/>
    </location>
</feature>
<keyword evidence="6" id="KW-0472">Membrane</keyword>
<dbReference type="CDD" id="cd10567">
    <property type="entry name" value="SWIB-MDM2_like"/>
    <property type="match status" value="1"/>
</dbReference>
<keyword evidence="12" id="KW-1185">Reference proteome</keyword>
<feature type="compositionally biased region" description="Polar residues" evidence="5">
    <location>
        <begin position="27"/>
        <end position="41"/>
    </location>
</feature>
<dbReference type="CDD" id="cd15568">
    <property type="entry name" value="PHD5_NSD"/>
    <property type="match status" value="1"/>
</dbReference>
<protein>
    <recommendedName>
        <fullName evidence="13">Zinc finger CCCH domain-containing protein 44</fullName>
    </recommendedName>
</protein>
<keyword evidence="6" id="KW-0812">Transmembrane</keyword>
<feature type="compositionally biased region" description="Basic and acidic residues" evidence="5">
    <location>
        <begin position="1323"/>
        <end position="1333"/>
    </location>
</feature>
<feature type="domain" description="Plus3" evidence="9">
    <location>
        <begin position="629"/>
        <end position="762"/>
    </location>
</feature>
<feature type="region of interest" description="Disordered" evidence="5">
    <location>
        <begin position="1579"/>
        <end position="1649"/>
    </location>
</feature>
<comment type="caution">
    <text evidence="11">The sequence shown here is derived from an EMBL/GenBank/DDBJ whole genome shotgun (WGS) entry which is preliminary data.</text>
</comment>
<evidence type="ECO:0000256" key="4">
    <source>
        <dbReference type="PROSITE-ProRule" id="PRU00723"/>
    </source>
</evidence>
<dbReference type="PROSITE" id="PS51360">
    <property type="entry name" value="PLUS3"/>
    <property type="match status" value="1"/>
</dbReference>
<gene>
    <name evidence="11" type="ORF">SADUNF_Sadunf07G0013700</name>
</gene>
<evidence type="ECO:0000256" key="3">
    <source>
        <dbReference type="ARBA" id="ARBA00022833"/>
    </source>
</evidence>
<dbReference type="Pfam" id="PF25980">
    <property type="entry name" value="NERD_plant"/>
    <property type="match status" value="1"/>
</dbReference>
<evidence type="ECO:0000256" key="2">
    <source>
        <dbReference type="ARBA" id="ARBA00022771"/>
    </source>
</evidence>
<keyword evidence="3 4" id="KW-0862">Zinc</keyword>
<dbReference type="SUPFAM" id="SSF159042">
    <property type="entry name" value="Plus3-like"/>
    <property type="match status" value="1"/>
</dbReference>
<name>A0A835JZ02_9ROSI</name>
<dbReference type="InterPro" id="IPR036128">
    <property type="entry name" value="Plus3-like_sf"/>
</dbReference>
<dbReference type="InterPro" id="IPR003121">
    <property type="entry name" value="SWIB_MDM2_domain"/>
</dbReference>
<dbReference type="InterPro" id="IPR013083">
    <property type="entry name" value="Znf_RING/FYVE/PHD"/>
</dbReference>
<evidence type="ECO:0000259" key="10">
    <source>
        <dbReference type="PROSITE" id="PS51925"/>
    </source>
</evidence>
<feature type="compositionally biased region" description="Polar residues" evidence="5">
    <location>
        <begin position="928"/>
        <end position="942"/>
    </location>
</feature>
<feature type="region of interest" description="Disordered" evidence="5">
    <location>
        <begin position="86"/>
        <end position="118"/>
    </location>
</feature>
<dbReference type="InterPro" id="IPR011011">
    <property type="entry name" value="Znf_FYVE_PHD"/>
</dbReference>
<feature type="compositionally biased region" description="Polar residues" evidence="5">
    <location>
        <begin position="1289"/>
        <end position="1299"/>
    </location>
</feature>
<dbReference type="SMART" id="SM00249">
    <property type="entry name" value="PHD"/>
    <property type="match status" value="1"/>
</dbReference>
<dbReference type="Proteomes" id="UP000657918">
    <property type="component" value="Unassembled WGS sequence"/>
</dbReference>
<evidence type="ECO:0000256" key="5">
    <source>
        <dbReference type="SAM" id="MobiDB-lite"/>
    </source>
</evidence>
<feature type="compositionally biased region" description="Basic and acidic residues" evidence="5">
    <location>
        <begin position="914"/>
        <end position="926"/>
    </location>
</feature>
<feature type="compositionally biased region" description="Polar residues" evidence="5">
    <location>
        <begin position="989"/>
        <end position="1016"/>
    </location>
</feature>
<evidence type="ECO:0000259" key="7">
    <source>
        <dbReference type="PROSITE" id="PS50103"/>
    </source>
</evidence>
<dbReference type="EMBL" id="JADGMS010000007">
    <property type="protein sequence ID" value="KAF9678234.1"/>
    <property type="molecule type" value="Genomic_DNA"/>
</dbReference>
<reference evidence="11 12" key="1">
    <citation type="submission" date="2020-10" db="EMBL/GenBank/DDBJ databases">
        <title>Plant Genome Project.</title>
        <authorList>
            <person name="Zhang R.-G."/>
        </authorList>
    </citation>
    <scope>NUCLEOTIDE SEQUENCE [LARGE SCALE GENOMIC DNA]</scope>
    <source>
        <strain evidence="11">FAFU-HL-1</strain>
        <tissue evidence="11">Leaf</tissue>
    </source>
</reference>
<dbReference type="PROSITE" id="PS50829">
    <property type="entry name" value="GYF"/>
    <property type="match status" value="1"/>
</dbReference>
<dbReference type="PROSITE" id="PS50103">
    <property type="entry name" value="ZF_C3H1"/>
    <property type="match status" value="1"/>
</dbReference>
<feature type="region of interest" description="Disordered" evidence="5">
    <location>
        <begin position="894"/>
        <end position="950"/>
    </location>
</feature>
<dbReference type="CDD" id="cd00072">
    <property type="entry name" value="GYF"/>
    <property type="match status" value="1"/>
</dbReference>
<feature type="domain" description="DM2" evidence="10">
    <location>
        <begin position="484"/>
        <end position="567"/>
    </location>
</feature>
<feature type="domain" description="C3H1-type" evidence="7">
    <location>
        <begin position="1797"/>
        <end position="1822"/>
    </location>
</feature>
<dbReference type="SMART" id="SM00444">
    <property type="entry name" value="GYF"/>
    <property type="match status" value="1"/>
</dbReference>
<keyword evidence="6" id="KW-1133">Transmembrane helix</keyword>
<feature type="region of interest" description="Disordered" evidence="5">
    <location>
        <begin position="594"/>
        <end position="613"/>
    </location>
</feature>
<feature type="compositionally biased region" description="Polar residues" evidence="5">
    <location>
        <begin position="1428"/>
        <end position="1445"/>
    </location>
</feature>
<feature type="compositionally biased region" description="Polar residues" evidence="5">
    <location>
        <begin position="1355"/>
        <end position="1364"/>
    </location>
</feature>
<dbReference type="InterPro" id="IPR058668">
    <property type="entry name" value="NERD_dom"/>
</dbReference>
<feature type="zinc finger region" description="C3H1-type" evidence="4">
    <location>
        <begin position="1797"/>
        <end position="1822"/>
    </location>
</feature>
<dbReference type="SMART" id="SM00719">
    <property type="entry name" value="Plus3"/>
    <property type="match status" value="1"/>
</dbReference>
<evidence type="ECO:0000259" key="9">
    <source>
        <dbReference type="PROSITE" id="PS51360"/>
    </source>
</evidence>
<dbReference type="Gene3D" id="3.30.40.10">
    <property type="entry name" value="Zinc/RING finger domain, C3HC4 (zinc finger)"/>
    <property type="match status" value="1"/>
</dbReference>
<dbReference type="Gene3D" id="3.90.70.200">
    <property type="entry name" value="Plus-3 domain"/>
    <property type="match status" value="1"/>
</dbReference>
<dbReference type="PROSITE" id="PS51925">
    <property type="entry name" value="SWIB_MDM2"/>
    <property type="match status" value="1"/>
</dbReference>
<evidence type="ECO:0000313" key="11">
    <source>
        <dbReference type="EMBL" id="KAF9678234.1"/>
    </source>
</evidence>
<dbReference type="Pfam" id="PF02201">
    <property type="entry name" value="SWIB"/>
    <property type="match status" value="1"/>
</dbReference>
<feature type="region of interest" description="Disordered" evidence="5">
    <location>
        <begin position="1729"/>
        <end position="1793"/>
    </location>
</feature>
<dbReference type="InterPro" id="IPR019835">
    <property type="entry name" value="SWIB_domain"/>
</dbReference>
<sequence length="1822" mass="202273">MRQRQEDYRPSIPDATEEEAPLPFDNSVPTPDPMSTDQCQTIPEMDDSQLVGATVSMVTTGVDLSKREPVHIVPTVEVSNHVRIAENSTVKRKRGRPPKIQGKLGPPQAPPASSSQRKKRDEEDVCFICFDGGSLVLCDRRGCPKAYHPSCIKRDETFFRSKAKWNCGKKSVLLRNSYPLPVKPIHQPVHLADRGDIECCMLFSEMRNVVLVYKLELRSVMVNEGIRRCHRHNISTRWHICSSCQKASHYMCYTCPYSLCKGCTRDADYLCVRQNKGFCGTCMRTIMLIENIATWNQEKIIGLFSVFWYLTFLCLGSLLFPLSSFYIVYDISSGSCSAAELLMKSLVHFCAAEVWLSMPLGQGETMLANNVQVDFDDTTSWEYLFKVYWIYLKAKLSLTVEELTKAKNPWKGDDLTKGKSPWKGASAIAPKQEPSGEFFHSNGSVCGNLEIHAKRRKMEDQPQLHIEENSLVMEKSRIDQLTQLPDSTLWATKELLDFVSHMKNGDMSVLSQFDVQSLLLEYIKRNDLRDPHQKSHIFCDSRLIKLFGKERVGHFEMLKLLEYHFLLKEKSPVDETAVMRVSNAVGGQVEAAGNSNSQLMTGSDRRRKTRKKMDERAPQINCNLEEYAAIDVHNISLLYLKRSLMENLMNDAGTFPERVVGSFVRIRISGGDQKQDMYRLVQVVGTSKVAESYKVGTKTTDDMIEILNLDKKELISIDGISNQEFSEGECKRLRQSIKCGLIKRLTVGEIQKRAMAIQDAKVRDRLDEEILRLNHLRDRASEKGRRKEYPLLYETLVPLRVLVLTMLAQFFFGFHQPYSVSMLHLKIYSSKIFCLYFVDDENIATRREGDEHHLSRLMTKDQSHFPENSTALECVEKLELLKSPEEQQRRLLEIPHVHADPNMNPSYESEEDSGESHNKKQGDHARPRNSSTSNGAVLNSSMGRGDVLSDRGNMAQNLATASEQSRDMCTTFYVDRDGTTMVHERVTESKQTQGGEQTGLNSQNAPKNWVSSTGSMTDDWKSQSIVQCGSYLGVVSPNLPPPLSIGREQLVDDMETDKLWHYQDPTGKTQGPFAMAQLRKWSTSGLFPQDLRVWKINEKPNDSILLTDALVGRFHKEPALPDNSYLLAQEAMAASDKDKRHGFDLHQSTDGSLVDKKNMDHWTSVQKDASVHCNDNETLPKSNALGIHSSSWATGADTIIPNNGPAQLALQLLELSKGCKSWSDQSQMCSSLSSLPSSGKLGETPPPQAKEEHEDEKQSYDLNYANGNSLRTPEGKNNSGKSEDKQADSESYSNQSCGQNWRPPIKSSSSGWDSKSSSVSGDKPVETSQKNEEIDFFDLPSPTPKQHLKDLKGQTAENNSSISSRLPVLDSGCSWSTASSLVVGGATLAQVAGEWGGYSPAPVKPAEEWDSNHMSASSLKPTDGGSDHASTQTPDSGPLTHSPSTHPVIDASDWQPIIPEPTEFCSLVDESVSDLLAEVEAMESLNGLPSPTSKLRSTEELARGYDDDRFSPVEGFSPAPDPGKSDAFSSTADIQIPSHLAVGSEALLSCHMPSEPTVIDKPLGVSLMPLQLTAVNESLQISHTPSQSTITDEPQERSQRPSQSTLIDEPLGLSQIDVPNPQKSISEHSSSSPEVEGNTKPNDVSVNGWEKGSEIQPLASLAGNQGESGSDIQSTTPSMVIQLEAGSDIQQPPPSHKDDSQGIVKGRVAQGNTNMVWGNGHGTIQQHASTNAADAAGNPGSWGSQPRYGGDRLSGPRDHRNNFQGRDRDSGFGRDRSPWNKQPLYAGNGASTYRLPPKGQRVCKFYENGYCKKGASCSYRHP</sequence>
<dbReference type="InterPro" id="IPR035445">
    <property type="entry name" value="GYF-like_dom_sf"/>
</dbReference>
<evidence type="ECO:0000256" key="1">
    <source>
        <dbReference type="ARBA" id="ARBA00022723"/>
    </source>
</evidence>
<evidence type="ECO:0000313" key="12">
    <source>
        <dbReference type="Proteomes" id="UP000657918"/>
    </source>
</evidence>
<dbReference type="Gene3D" id="3.30.1490.40">
    <property type="match status" value="1"/>
</dbReference>
<feature type="compositionally biased region" description="Polar residues" evidence="5">
    <location>
        <begin position="1579"/>
        <end position="1592"/>
    </location>
</feature>
<dbReference type="InterPro" id="IPR000571">
    <property type="entry name" value="Znf_CCCH"/>
</dbReference>
<dbReference type="InterPro" id="IPR003169">
    <property type="entry name" value="GYF"/>
</dbReference>
<dbReference type="PANTHER" id="PTHR46695">
    <property type="entry name" value="ZINC FINGER CCCH DOMAIN-CONTAINING PROTEIN 44-RELATED"/>
    <property type="match status" value="1"/>
</dbReference>
<keyword evidence="2 4" id="KW-0863">Zinc-finger</keyword>
<accession>A0A835JZ02</accession>
<feature type="region of interest" description="Disordered" evidence="5">
    <location>
        <begin position="1402"/>
        <end position="1449"/>
    </location>
</feature>
<feature type="transmembrane region" description="Helical" evidence="6">
    <location>
        <begin position="306"/>
        <end position="329"/>
    </location>
</feature>
<dbReference type="SUPFAM" id="SSF55277">
    <property type="entry name" value="GYF domain"/>
    <property type="match status" value="1"/>
</dbReference>
<dbReference type="Pfam" id="PF02213">
    <property type="entry name" value="GYF"/>
    <property type="match status" value="1"/>
</dbReference>
<dbReference type="OrthoDB" id="832597at2759"/>
<feature type="region of interest" description="Disordered" evidence="5">
    <location>
        <begin position="1230"/>
        <end position="1368"/>
    </location>
</feature>
<dbReference type="Pfam" id="PF03126">
    <property type="entry name" value="Plus-3"/>
    <property type="match status" value="1"/>
</dbReference>
<evidence type="ECO:0000259" key="8">
    <source>
        <dbReference type="PROSITE" id="PS50829"/>
    </source>
</evidence>
<dbReference type="SUPFAM" id="SSF90229">
    <property type="entry name" value="CCCH zinc finger"/>
    <property type="match status" value="1"/>
</dbReference>
<dbReference type="InterPro" id="IPR001965">
    <property type="entry name" value="Znf_PHD"/>
</dbReference>
<dbReference type="SUPFAM" id="SSF57903">
    <property type="entry name" value="FYVE/PHD zinc finger"/>
    <property type="match status" value="1"/>
</dbReference>
<feature type="compositionally biased region" description="Low complexity" evidence="5">
    <location>
        <begin position="1306"/>
        <end position="1322"/>
    </location>
</feature>
<dbReference type="InterPro" id="IPR004343">
    <property type="entry name" value="Plus-3_dom"/>
</dbReference>
<dbReference type="InterPro" id="IPR036855">
    <property type="entry name" value="Znf_CCCH_sf"/>
</dbReference>
<feature type="domain" description="GYF" evidence="8">
    <location>
        <begin position="1057"/>
        <end position="1111"/>
    </location>
</feature>
<feature type="compositionally biased region" description="Polar residues" evidence="5">
    <location>
        <begin position="1265"/>
        <end position="1280"/>
    </location>
</feature>
<feature type="compositionally biased region" description="Basic and acidic residues" evidence="5">
    <location>
        <begin position="1249"/>
        <end position="1259"/>
    </location>
</feature>
<dbReference type="PANTHER" id="PTHR46695:SF4">
    <property type="entry name" value="ZINC FINGER CCCH DOMAIN-CONTAINING PROTEIN 44"/>
    <property type="match status" value="1"/>
</dbReference>
<feature type="region of interest" description="Disordered" evidence="5">
    <location>
        <begin position="1"/>
        <end position="43"/>
    </location>
</feature>
<dbReference type="GO" id="GO:0003677">
    <property type="term" value="F:DNA binding"/>
    <property type="evidence" value="ECO:0007669"/>
    <property type="project" value="InterPro"/>
</dbReference>
<evidence type="ECO:0000256" key="6">
    <source>
        <dbReference type="SAM" id="Phobius"/>
    </source>
</evidence>
<organism evidence="11 12">
    <name type="scientific">Salix dunnii</name>
    <dbReference type="NCBI Taxonomy" id="1413687"/>
    <lineage>
        <taxon>Eukaryota</taxon>
        <taxon>Viridiplantae</taxon>
        <taxon>Streptophyta</taxon>
        <taxon>Embryophyta</taxon>
        <taxon>Tracheophyta</taxon>
        <taxon>Spermatophyta</taxon>
        <taxon>Magnoliopsida</taxon>
        <taxon>eudicotyledons</taxon>
        <taxon>Gunneridae</taxon>
        <taxon>Pentapetalae</taxon>
        <taxon>rosids</taxon>
        <taxon>fabids</taxon>
        <taxon>Malpighiales</taxon>
        <taxon>Salicaceae</taxon>
        <taxon>Saliceae</taxon>
        <taxon>Salix</taxon>
    </lineage>
</organism>
<feature type="compositionally biased region" description="Basic and acidic residues" evidence="5">
    <location>
        <begin position="1754"/>
        <end position="1778"/>
    </location>
</feature>